<dbReference type="GO" id="GO:0005686">
    <property type="term" value="C:U2 snRNP"/>
    <property type="evidence" value="ECO:0007669"/>
    <property type="project" value="TreeGrafter"/>
</dbReference>
<dbReference type="PANTHER" id="PTHR20978">
    <property type="entry name" value="SPLICING FACTOR 3B SUBUNIT 5"/>
    <property type="match status" value="1"/>
</dbReference>
<comment type="caution">
    <text evidence="1">The sequence shown here is derived from an EMBL/GenBank/DDBJ whole genome shotgun (WGS) entry which is preliminary data.</text>
</comment>
<dbReference type="GO" id="GO:0071011">
    <property type="term" value="C:precatalytic spliceosome"/>
    <property type="evidence" value="ECO:0007669"/>
    <property type="project" value="TreeGrafter"/>
</dbReference>
<evidence type="ECO:0000313" key="2">
    <source>
        <dbReference type="Proteomes" id="UP000015354"/>
    </source>
</evidence>
<organism evidence="1 2">
    <name type="scientific">Strigomonas culicis</name>
    <dbReference type="NCBI Taxonomy" id="28005"/>
    <lineage>
        <taxon>Eukaryota</taxon>
        <taxon>Discoba</taxon>
        <taxon>Euglenozoa</taxon>
        <taxon>Kinetoplastea</taxon>
        <taxon>Metakinetoplastina</taxon>
        <taxon>Trypanosomatida</taxon>
        <taxon>Trypanosomatidae</taxon>
        <taxon>Strigomonadinae</taxon>
        <taxon>Strigomonas</taxon>
    </lineage>
</organism>
<gene>
    <name evidence="1" type="ORF">STCU_03053</name>
</gene>
<accession>S9W7I7</accession>
<dbReference type="AlphaFoldDB" id="S9W7I7"/>
<protein>
    <submittedName>
        <fullName evidence="1">Splicing factor 3B subunit 5</fullName>
    </submittedName>
</protein>
<reference evidence="1 2" key="1">
    <citation type="journal article" date="2013" name="PLoS ONE">
        <title>Predicting the Proteins of Angomonas deanei, Strigomonas culicis and Their Respective Endosymbionts Reveals New Aspects of the Trypanosomatidae Family.</title>
        <authorList>
            <person name="Motta M.C."/>
            <person name="Martins A.C."/>
            <person name="de Souza S.S."/>
            <person name="Catta-Preta C.M."/>
            <person name="Silva R."/>
            <person name="Klein C.C."/>
            <person name="de Almeida L.G."/>
            <person name="de Lima Cunha O."/>
            <person name="Ciapina L.P."/>
            <person name="Brocchi M."/>
            <person name="Colabardini A.C."/>
            <person name="de Araujo Lima B."/>
            <person name="Machado C.R."/>
            <person name="de Almeida Soares C.M."/>
            <person name="Probst C.M."/>
            <person name="de Menezes C.B."/>
            <person name="Thompson C.E."/>
            <person name="Bartholomeu D.C."/>
            <person name="Gradia D.F."/>
            <person name="Pavoni D.P."/>
            <person name="Grisard E.C."/>
            <person name="Fantinatti-Garboggini F."/>
            <person name="Marchini F.K."/>
            <person name="Rodrigues-Luiz G.F."/>
            <person name="Wagner G."/>
            <person name="Goldman G.H."/>
            <person name="Fietto J.L."/>
            <person name="Elias M.C."/>
            <person name="Goldman M.H."/>
            <person name="Sagot M.F."/>
            <person name="Pereira M."/>
            <person name="Stoco P.H."/>
            <person name="de Mendonca-Neto R.P."/>
            <person name="Teixeira S.M."/>
            <person name="Maciel T.E."/>
            <person name="de Oliveira Mendes T.A."/>
            <person name="Urmenyi T.P."/>
            <person name="de Souza W."/>
            <person name="Schenkman S."/>
            <person name="de Vasconcelos A.T."/>
        </authorList>
    </citation>
    <scope>NUCLEOTIDE SEQUENCE [LARGE SCALE GENOMIC DNA]</scope>
</reference>
<name>S9W7I7_9TRYP</name>
<dbReference type="InterPro" id="IPR009846">
    <property type="entry name" value="SF3b5/RDS3-10"/>
</dbReference>
<proteinExistence type="predicted"/>
<dbReference type="Proteomes" id="UP000015354">
    <property type="component" value="Unassembled WGS sequence"/>
</dbReference>
<dbReference type="OrthoDB" id="274726at2759"/>
<dbReference type="GO" id="GO:0000398">
    <property type="term" value="P:mRNA splicing, via spliceosome"/>
    <property type="evidence" value="ECO:0007669"/>
    <property type="project" value="TreeGrafter"/>
</dbReference>
<sequence length="84" mass="9865">MGDPFVRPGLEYQPLIEEVLLKNEGTITVETTKEEWLRNQHRDTLAAMIQNRDELMYLCLAENVPPAKMERILLERMVDPVKKR</sequence>
<dbReference type="EMBL" id="ATMH01003053">
    <property type="protein sequence ID" value="EPY31970.1"/>
    <property type="molecule type" value="Genomic_DNA"/>
</dbReference>
<dbReference type="Pfam" id="PF07189">
    <property type="entry name" value="SF3b10"/>
    <property type="match status" value="1"/>
</dbReference>
<evidence type="ECO:0000313" key="1">
    <source>
        <dbReference type="EMBL" id="EPY31970.1"/>
    </source>
</evidence>
<keyword evidence="2" id="KW-1185">Reference proteome</keyword>
<dbReference type="PANTHER" id="PTHR20978:SF0">
    <property type="entry name" value="SPLICING FACTOR 3B SUBUNIT 5"/>
    <property type="match status" value="1"/>
</dbReference>